<protein>
    <submittedName>
        <fullName evidence="1">Uncharacterized protein</fullName>
    </submittedName>
</protein>
<keyword evidence="2" id="KW-1185">Reference proteome</keyword>
<dbReference type="OrthoDB" id="255759at2"/>
<dbReference type="Proteomes" id="UP000325286">
    <property type="component" value="Chromosome"/>
</dbReference>
<gene>
    <name evidence="1" type="ORF">UC8_30040</name>
</gene>
<sequence>MSTQTSDIFERLSDQPDDPAKMLDELANHFRRQRKPLELFEALKMQLRQRLGLPVVQPESESTSAEEVDRHLESGLLAACDEVGTMMLQDGRVREGWMYLRPTGRTEQAARLIANLTVTDDNADEIVEVLLHEGVDVARGFQIVLDRQGTCNSITTYDQYVGAMPKQARKQAAAILLNHLYEELCEAVRADIAHREAPAAADDTLFQMIENRSHLFEGGSYHLDTSHLASVVRFARVLTDPEHIRKAWELTQYGRRLSHQLQYPGEEPFVDFYPSHASFFGILLGKSVDSSLTIFQRKARAVNVAEHGTEPIEVYVDLLERIGRADEALNVAIELVPDEVPSARVTPLLLELAGKAGNFQPVLEYCKRKSDPLGYAAAQAMAHTP</sequence>
<dbReference type="EMBL" id="CP042914">
    <property type="protein sequence ID" value="QEG40986.1"/>
    <property type="molecule type" value="Genomic_DNA"/>
</dbReference>
<reference evidence="1 2" key="1">
    <citation type="submission" date="2019-08" db="EMBL/GenBank/DDBJ databases">
        <title>Deep-cultivation of Planctomycetes and their phenomic and genomic characterization uncovers novel biology.</title>
        <authorList>
            <person name="Wiegand S."/>
            <person name="Jogler M."/>
            <person name="Boedeker C."/>
            <person name="Pinto D."/>
            <person name="Vollmers J."/>
            <person name="Rivas-Marin E."/>
            <person name="Kohn T."/>
            <person name="Peeters S.H."/>
            <person name="Heuer A."/>
            <person name="Rast P."/>
            <person name="Oberbeckmann S."/>
            <person name="Bunk B."/>
            <person name="Jeske O."/>
            <person name="Meyerdierks A."/>
            <person name="Storesund J.E."/>
            <person name="Kallscheuer N."/>
            <person name="Luecker S."/>
            <person name="Lage O.M."/>
            <person name="Pohl T."/>
            <person name="Merkel B.J."/>
            <person name="Hornburger P."/>
            <person name="Mueller R.-W."/>
            <person name="Bruemmer F."/>
            <person name="Labrenz M."/>
            <person name="Spormann A.M."/>
            <person name="Op den Camp H."/>
            <person name="Overmann J."/>
            <person name="Amann R."/>
            <person name="Jetten M.S.M."/>
            <person name="Mascher T."/>
            <person name="Medema M.H."/>
            <person name="Devos D.P."/>
            <person name="Kaster A.-K."/>
            <person name="Ovreas L."/>
            <person name="Rohde M."/>
            <person name="Galperin M.Y."/>
            <person name="Jogler C."/>
        </authorList>
    </citation>
    <scope>NUCLEOTIDE SEQUENCE [LARGE SCALE GENOMIC DNA]</scope>
    <source>
        <strain evidence="1 2">UC8</strain>
    </source>
</reference>
<dbReference type="RefSeq" id="WP_068134039.1">
    <property type="nucleotide sequence ID" value="NZ_CP042914.1"/>
</dbReference>
<evidence type="ECO:0000313" key="2">
    <source>
        <dbReference type="Proteomes" id="UP000325286"/>
    </source>
</evidence>
<dbReference type="AlphaFoldDB" id="A0A5B9QV80"/>
<dbReference type="KEGG" id="rul:UC8_30040"/>
<name>A0A5B9QV80_9BACT</name>
<proteinExistence type="predicted"/>
<organism evidence="1 2">
    <name type="scientific">Roseimaritima ulvae</name>
    <dbReference type="NCBI Taxonomy" id="980254"/>
    <lineage>
        <taxon>Bacteria</taxon>
        <taxon>Pseudomonadati</taxon>
        <taxon>Planctomycetota</taxon>
        <taxon>Planctomycetia</taxon>
        <taxon>Pirellulales</taxon>
        <taxon>Pirellulaceae</taxon>
        <taxon>Roseimaritima</taxon>
    </lineage>
</organism>
<evidence type="ECO:0000313" key="1">
    <source>
        <dbReference type="EMBL" id="QEG40986.1"/>
    </source>
</evidence>
<accession>A0A5B9QV80</accession>